<dbReference type="Proteomes" id="UP000054988">
    <property type="component" value="Unassembled WGS sequence"/>
</dbReference>
<feature type="compositionally biased region" description="Polar residues" evidence="1">
    <location>
        <begin position="166"/>
        <end position="181"/>
    </location>
</feature>
<sequence length="281" mass="30680">AESIEEGRQLGLAIAKQAAEREKELQEARTTTSVSVDTTDLTPEPEPEPDHIPPTSSAPSVELTTVPPPLSWADDADTMPATTLIPPSSSPTRDFTVLRSNSASRQPFSSLQRRATRSSRLDKHHFPRHTIKPTNIRSTRHLKLNHSTPLIIRRHPSGIGPGKPVQTISQPQRTYISSSGSLPPLDWDRDPRLVQLGRILGDLGWVRRATHTTGVKSIEGAGYTGIIHASTLDIPSSQLSLLVTRTVIVVVLLADVDMPTSSNTLTSVLEEHCRHPDATKL</sequence>
<dbReference type="EMBL" id="LATX01001878">
    <property type="protein sequence ID" value="KTB36905.1"/>
    <property type="molecule type" value="Genomic_DNA"/>
</dbReference>
<feature type="compositionally biased region" description="Polar residues" evidence="1">
    <location>
        <begin position="85"/>
        <end position="113"/>
    </location>
</feature>
<feature type="compositionally biased region" description="Basic and acidic residues" evidence="1">
    <location>
        <begin position="18"/>
        <end position="27"/>
    </location>
</feature>
<gene>
    <name evidence="2" type="ORF">WG66_10512</name>
</gene>
<dbReference type="AlphaFoldDB" id="A0A0W0FKU1"/>
<feature type="compositionally biased region" description="Low complexity" evidence="1">
    <location>
        <begin position="30"/>
        <end position="42"/>
    </location>
</feature>
<name>A0A0W0FKU1_MONRR</name>
<reference evidence="2 3" key="1">
    <citation type="submission" date="2015-12" db="EMBL/GenBank/DDBJ databases">
        <title>Draft genome sequence of Moniliophthora roreri, the causal agent of frosty pod rot of cacao.</title>
        <authorList>
            <person name="Aime M.C."/>
            <person name="Diaz-Valderrama J.R."/>
            <person name="Kijpornyongpan T."/>
            <person name="Phillips-Mora W."/>
        </authorList>
    </citation>
    <scope>NUCLEOTIDE SEQUENCE [LARGE SCALE GENOMIC DNA]</scope>
    <source>
        <strain evidence="2 3">MCA 2952</strain>
    </source>
</reference>
<feature type="region of interest" description="Disordered" evidence="1">
    <location>
        <begin position="18"/>
        <end position="121"/>
    </location>
</feature>
<evidence type="ECO:0000313" key="3">
    <source>
        <dbReference type="Proteomes" id="UP000054988"/>
    </source>
</evidence>
<evidence type="ECO:0000313" key="2">
    <source>
        <dbReference type="EMBL" id="KTB36905.1"/>
    </source>
</evidence>
<evidence type="ECO:0000256" key="1">
    <source>
        <dbReference type="SAM" id="MobiDB-lite"/>
    </source>
</evidence>
<feature type="region of interest" description="Disordered" evidence="1">
    <location>
        <begin position="152"/>
        <end position="181"/>
    </location>
</feature>
<comment type="caution">
    <text evidence="2">The sequence shown here is derived from an EMBL/GenBank/DDBJ whole genome shotgun (WGS) entry which is preliminary data.</text>
</comment>
<accession>A0A0W0FKU1</accession>
<protein>
    <submittedName>
        <fullName evidence="2">Uncharacterized protein</fullName>
    </submittedName>
</protein>
<proteinExistence type="predicted"/>
<feature type="non-terminal residue" evidence="2">
    <location>
        <position position="1"/>
    </location>
</feature>
<organism evidence="2 3">
    <name type="scientific">Moniliophthora roreri</name>
    <name type="common">Frosty pod rot fungus</name>
    <name type="synonym">Monilia roreri</name>
    <dbReference type="NCBI Taxonomy" id="221103"/>
    <lineage>
        <taxon>Eukaryota</taxon>
        <taxon>Fungi</taxon>
        <taxon>Dikarya</taxon>
        <taxon>Basidiomycota</taxon>
        <taxon>Agaricomycotina</taxon>
        <taxon>Agaricomycetes</taxon>
        <taxon>Agaricomycetidae</taxon>
        <taxon>Agaricales</taxon>
        <taxon>Marasmiineae</taxon>
        <taxon>Marasmiaceae</taxon>
        <taxon>Moniliophthora</taxon>
    </lineage>
</organism>